<evidence type="ECO:0000313" key="5">
    <source>
        <dbReference type="EMBL" id="SER76228.1"/>
    </source>
</evidence>
<dbReference type="RefSeq" id="WP_083380551.1">
    <property type="nucleotide sequence ID" value="NZ_FOFZ01000025.1"/>
</dbReference>
<dbReference type="PANTHER" id="PTHR30313">
    <property type="entry name" value="DNA PRIMASE"/>
    <property type="match status" value="1"/>
</dbReference>
<keyword evidence="6" id="KW-1185">Reference proteome</keyword>
<dbReference type="Pfam" id="PF01807">
    <property type="entry name" value="Zn_ribbon_DnaG"/>
    <property type="match status" value="1"/>
</dbReference>
<evidence type="ECO:0000259" key="4">
    <source>
        <dbReference type="Pfam" id="PF01807"/>
    </source>
</evidence>
<feature type="non-terminal residue" evidence="5">
    <location>
        <position position="1"/>
    </location>
</feature>
<dbReference type="PANTHER" id="PTHR30313:SF2">
    <property type="entry name" value="DNA PRIMASE"/>
    <property type="match status" value="1"/>
</dbReference>
<dbReference type="Pfam" id="PF13155">
    <property type="entry name" value="Toprim_2"/>
    <property type="match status" value="1"/>
</dbReference>
<dbReference type="Proteomes" id="UP000183658">
    <property type="component" value="Unassembled WGS sequence"/>
</dbReference>
<evidence type="ECO:0000313" key="6">
    <source>
        <dbReference type="Proteomes" id="UP000183658"/>
    </source>
</evidence>
<dbReference type="AlphaFoldDB" id="A0A1H9RUK0"/>
<evidence type="ECO:0000256" key="2">
    <source>
        <dbReference type="ARBA" id="ARBA00022771"/>
    </source>
</evidence>
<organism evidence="5 6">
    <name type="scientific">Flavobacterium frigoris</name>
    <dbReference type="NCBI Taxonomy" id="229204"/>
    <lineage>
        <taxon>Bacteria</taxon>
        <taxon>Pseudomonadati</taxon>
        <taxon>Bacteroidota</taxon>
        <taxon>Flavobacteriia</taxon>
        <taxon>Flavobacteriales</taxon>
        <taxon>Flavobacteriaceae</taxon>
        <taxon>Flavobacterium</taxon>
    </lineage>
</organism>
<name>A0A1H9RUK0_FLAFI</name>
<dbReference type="GO" id="GO:0003677">
    <property type="term" value="F:DNA binding"/>
    <property type="evidence" value="ECO:0007669"/>
    <property type="project" value="InterPro"/>
</dbReference>
<keyword evidence="2" id="KW-0863">Zinc-finger</keyword>
<dbReference type="GO" id="GO:0006269">
    <property type="term" value="P:DNA replication, synthesis of primer"/>
    <property type="evidence" value="ECO:0007669"/>
    <property type="project" value="TreeGrafter"/>
</dbReference>
<dbReference type="SUPFAM" id="SSF56731">
    <property type="entry name" value="DNA primase core"/>
    <property type="match status" value="1"/>
</dbReference>
<dbReference type="GO" id="GO:0003899">
    <property type="term" value="F:DNA-directed RNA polymerase activity"/>
    <property type="evidence" value="ECO:0007669"/>
    <property type="project" value="InterPro"/>
</dbReference>
<feature type="domain" description="Zinc finger CHC2-type" evidence="4">
    <location>
        <begin position="34"/>
        <end position="97"/>
    </location>
</feature>
<sequence length="291" mass="33263">PNLSLKSGTSSTGIRTSFLLERVAHHQLVYPPSKTKGENVWFLSPFRKETTPSLKIDTNRNLWYDFGEGAGGKSVLDFVIRLKNCSVKEALENLKNDTFSFHQQEIKITETNCYSILKMHGIKNAHLIAYLRARKINLEFAQQFCVEIHYALNIEKEYYGIGFKNNTGGFEVRNKFFKGCLGSKSITTICNDSDVVSLFESWSDFLSYLTLKKETPKEDFIILNSTSLVKKAIELLARYSEIKVFFDNDEAGDRATNLVLESTKNTSSDIRVHYKNHNDLNEYLVKKKLIG</sequence>
<dbReference type="Gene3D" id="3.90.580.10">
    <property type="entry name" value="Zinc finger, CHC2-type domain"/>
    <property type="match status" value="1"/>
</dbReference>
<keyword evidence="3" id="KW-0862">Zinc</keyword>
<dbReference type="OrthoDB" id="8536512at2"/>
<dbReference type="GO" id="GO:0005737">
    <property type="term" value="C:cytoplasm"/>
    <property type="evidence" value="ECO:0007669"/>
    <property type="project" value="TreeGrafter"/>
</dbReference>
<dbReference type="InterPro" id="IPR050219">
    <property type="entry name" value="DnaG_primase"/>
</dbReference>
<dbReference type="InterPro" id="IPR036977">
    <property type="entry name" value="DNA_primase_Znf_CHC2"/>
</dbReference>
<dbReference type="InterPro" id="IPR002694">
    <property type="entry name" value="Znf_CHC2"/>
</dbReference>
<protein>
    <submittedName>
        <fullName evidence="5">CHC2 zinc finger</fullName>
    </submittedName>
</protein>
<gene>
    <name evidence="5" type="ORF">SAMN05444355_1251</name>
</gene>
<dbReference type="Gene3D" id="3.40.1360.10">
    <property type="match status" value="1"/>
</dbReference>
<keyword evidence="1" id="KW-0479">Metal-binding</keyword>
<accession>A0A1H9RUK0</accession>
<dbReference type="GO" id="GO:0008270">
    <property type="term" value="F:zinc ion binding"/>
    <property type="evidence" value="ECO:0007669"/>
    <property type="project" value="UniProtKB-KW"/>
</dbReference>
<dbReference type="EMBL" id="FOFZ01000025">
    <property type="protein sequence ID" value="SER76228.1"/>
    <property type="molecule type" value="Genomic_DNA"/>
</dbReference>
<dbReference type="SUPFAM" id="SSF57783">
    <property type="entry name" value="Zinc beta-ribbon"/>
    <property type="match status" value="1"/>
</dbReference>
<evidence type="ECO:0000256" key="3">
    <source>
        <dbReference type="ARBA" id="ARBA00022833"/>
    </source>
</evidence>
<evidence type="ECO:0000256" key="1">
    <source>
        <dbReference type="ARBA" id="ARBA00022723"/>
    </source>
</evidence>
<reference evidence="6" key="1">
    <citation type="submission" date="2016-10" db="EMBL/GenBank/DDBJ databases">
        <authorList>
            <person name="Varghese N."/>
            <person name="Submissions S."/>
        </authorList>
    </citation>
    <scope>NUCLEOTIDE SEQUENCE [LARGE SCALE GENOMIC DNA]</scope>
    <source>
        <strain evidence="6">DSM 15719</strain>
    </source>
</reference>
<proteinExistence type="predicted"/>